<feature type="region of interest" description="Disordered" evidence="1">
    <location>
        <begin position="118"/>
        <end position="148"/>
    </location>
</feature>
<evidence type="ECO:0000313" key="3">
    <source>
        <dbReference type="Proteomes" id="UP000501726"/>
    </source>
</evidence>
<dbReference type="EMBL" id="AP021889">
    <property type="protein sequence ID" value="BBP45117.1"/>
    <property type="molecule type" value="Genomic_DNA"/>
</dbReference>
<reference evidence="3" key="1">
    <citation type="submission" date="2019-11" db="EMBL/GenBank/DDBJ databases">
        <title>Isolation and characterization of two novel species in the genus Thiomicrorhabdus.</title>
        <authorList>
            <person name="Mochizuki J."/>
            <person name="Kojima H."/>
            <person name="Fukui M."/>
        </authorList>
    </citation>
    <scope>NUCLEOTIDE SEQUENCE [LARGE SCALE GENOMIC DNA]</scope>
    <source>
        <strain evidence="3">aks77</strain>
    </source>
</reference>
<dbReference type="Proteomes" id="UP000501726">
    <property type="component" value="Chromosome"/>
</dbReference>
<name>A0A6F8PSV8_9GAMM</name>
<dbReference type="KEGG" id="tse:THMIRHAS_04900"/>
<dbReference type="RefSeq" id="WP_173270413.1">
    <property type="nucleotide sequence ID" value="NZ_AP021889.1"/>
</dbReference>
<protein>
    <recommendedName>
        <fullName evidence="4">Helix-turn-helix domain-containing protein</fullName>
    </recommendedName>
</protein>
<keyword evidence="3" id="KW-1185">Reference proteome</keyword>
<evidence type="ECO:0008006" key="4">
    <source>
        <dbReference type="Google" id="ProtNLM"/>
    </source>
</evidence>
<proteinExistence type="predicted"/>
<evidence type="ECO:0000313" key="2">
    <source>
        <dbReference type="EMBL" id="BBP45117.1"/>
    </source>
</evidence>
<dbReference type="AlphaFoldDB" id="A0A6F8PSV8"/>
<gene>
    <name evidence="2" type="ORF">THMIRHAS_04900</name>
</gene>
<sequence length="161" mass="18094">MTEPYAKVPQRILEARELSLEARLVLAWLIGRPPGWKLCVAHLCTILGITEKKWRKIRLELQKNGYFRQKKKQMPDGRFKWIHTWSTIPQNTTDGLTMNGQTTRRSATPAQPADIEKTLKNKDKGGITAQNQSMVQKGKSTSDFSSASAGIQAFLANRKGG</sequence>
<feature type="compositionally biased region" description="Polar residues" evidence="1">
    <location>
        <begin position="128"/>
        <end position="148"/>
    </location>
</feature>
<organism evidence="2 3">
    <name type="scientific">Thiosulfatimonas sediminis</name>
    <dbReference type="NCBI Taxonomy" id="2675054"/>
    <lineage>
        <taxon>Bacteria</taxon>
        <taxon>Pseudomonadati</taxon>
        <taxon>Pseudomonadota</taxon>
        <taxon>Gammaproteobacteria</taxon>
        <taxon>Thiotrichales</taxon>
        <taxon>Piscirickettsiaceae</taxon>
        <taxon>Thiosulfatimonas</taxon>
    </lineage>
</organism>
<accession>A0A6F8PSV8</accession>
<evidence type="ECO:0000256" key="1">
    <source>
        <dbReference type="SAM" id="MobiDB-lite"/>
    </source>
</evidence>